<dbReference type="AlphaFoldDB" id="A0A0F3MGH7"/>
<evidence type="ECO:0000313" key="1">
    <source>
        <dbReference type="EMBL" id="KJV54577.1"/>
    </source>
</evidence>
<accession>A0A0F3MGH7</accession>
<organism evidence="1 2">
    <name type="scientific">Orientia chuto str. Dubai</name>
    <dbReference type="NCBI Taxonomy" id="1359168"/>
    <lineage>
        <taxon>Bacteria</taxon>
        <taxon>Pseudomonadati</taxon>
        <taxon>Pseudomonadota</taxon>
        <taxon>Alphaproteobacteria</taxon>
        <taxon>Rickettsiales</taxon>
        <taxon>Rickettsiaceae</taxon>
        <taxon>Rickettsieae</taxon>
        <taxon>Orientia</taxon>
    </lineage>
</organism>
<protein>
    <submittedName>
        <fullName evidence="1">Pretranslocase SecA subunit-like domain protein</fullName>
    </submittedName>
</protein>
<dbReference type="PATRIC" id="fig|1359168.3.peg.989"/>
<proteinExistence type="predicted"/>
<dbReference type="EMBL" id="LANP01000042">
    <property type="protein sequence ID" value="KJV54577.1"/>
    <property type="molecule type" value="Genomic_DNA"/>
</dbReference>
<name>A0A0F3MGH7_9RICK</name>
<dbReference type="Proteomes" id="UP000033616">
    <property type="component" value="Unassembled WGS sequence"/>
</dbReference>
<dbReference type="OrthoDB" id="1904at775"/>
<gene>
    <name evidence="1" type="primary">secA2</name>
    <name evidence="1" type="ORF">OCHUTO_1120</name>
</gene>
<reference evidence="1 2" key="1">
    <citation type="submission" date="2015-02" db="EMBL/GenBank/DDBJ databases">
        <title>Genome Sequencing of Rickettsiales.</title>
        <authorList>
            <person name="Daugherty S.C."/>
            <person name="Su Q."/>
            <person name="Abolude K."/>
            <person name="Beier-Sexton M."/>
            <person name="Carlyon J.A."/>
            <person name="Carter R."/>
            <person name="Day N.P."/>
            <person name="Dumler S.J."/>
            <person name="Dyachenko V."/>
            <person name="Godinez A."/>
            <person name="Kurtti T.J."/>
            <person name="Lichay M."/>
            <person name="Mullins K.E."/>
            <person name="Ott S."/>
            <person name="Pappas-Brown V."/>
            <person name="Paris D.H."/>
            <person name="Patel P."/>
            <person name="Richards A.L."/>
            <person name="Sadzewicz L."/>
            <person name="Sears K."/>
            <person name="Seidman D."/>
            <person name="Sengamalay N."/>
            <person name="Stenos J."/>
            <person name="Tallon L.J."/>
            <person name="Vincent G."/>
            <person name="Fraser C.M."/>
            <person name="Munderloh U."/>
            <person name="Dunning-Hotopp J.C."/>
        </authorList>
    </citation>
    <scope>NUCLEOTIDE SEQUENCE [LARGE SCALE GENOMIC DNA]</scope>
    <source>
        <strain evidence="1 2">Fuller</strain>
    </source>
</reference>
<evidence type="ECO:0000313" key="2">
    <source>
        <dbReference type="Proteomes" id="UP000033616"/>
    </source>
</evidence>
<dbReference type="RefSeq" id="WP_156961319.1">
    <property type="nucleotide sequence ID" value="NZ_LANP01000042.1"/>
</dbReference>
<keyword evidence="2" id="KW-1185">Reference proteome</keyword>
<comment type="caution">
    <text evidence="1">The sequence shown here is derived from an EMBL/GenBank/DDBJ whole genome shotgun (WGS) entry which is preliminary data.</text>
</comment>
<sequence length="52" mass="6208">MLMDETWPRNKIRSVPEIEHVAHILCGVANELSHLNKKIIKQVDKIIYKWRI</sequence>